<protein>
    <submittedName>
        <fullName evidence="2">Tetratricopeptide repeat protein</fullName>
    </submittedName>
</protein>
<dbReference type="RefSeq" id="WP_394301971.1">
    <property type="nucleotide sequence ID" value="NZ_JBHMQT010000034.1"/>
</dbReference>
<dbReference type="Pfam" id="PF13424">
    <property type="entry name" value="TPR_12"/>
    <property type="match status" value="1"/>
</dbReference>
<evidence type="ECO:0000313" key="2">
    <source>
        <dbReference type="EMBL" id="MFC0863830.1"/>
    </source>
</evidence>
<proteinExistence type="predicted"/>
<dbReference type="Gene3D" id="1.25.40.10">
    <property type="entry name" value="Tetratricopeptide repeat domain"/>
    <property type="match status" value="1"/>
</dbReference>
<gene>
    <name evidence="2" type="ORF">ACFHYQ_16115</name>
</gene>
<name>A0ABV6U7F9_9ACTN</name>
<comment type="caution">
    <text evidence="2">The sequence shown here is derived from an EMBL/GenBank/DDBJ whole genome shotgun (WGS) entry which is preliminary data.</text>
</comment>
<reference evidence="2 3" key="1">
    <citation type="submission" date="2024-09" db="EMBL/GenBank/DDBJ databases">
        <authorList>
            <person name="Sun Q."/>
            <person name="Mori K."/>
        </authorList>
    </citation>
    <scope>NUCLEOTIDE SEQUENCE [LARGE SCALE GENOMIC DNA]</scope>
    <source>
        <strain evidence="2 3">TBRC 1851</strain>
    </source>
</reference>
<dbReference type="SUPFAM" id="SSF48452">
    <property type="entry name" value="TPR-like"/>
    <property type="match status" value="1"/>
</dbReference>
<keyword evidence="3" id="KW-1185">Reference proteome</keyword>
<dbReference type="EMBL" id="JBHMQT010000034">
    <property type="protein sequence ID" value="MFC0863830.1"/>
    <property type="molecule type" value="Genomic_DNA"/>
</dbReference>
<organism evidence="2 3">
    <name type="scientific">Sphaerimonospora cavernae</name>
    <dbReference type="NCBI Taxonomy" id="1740611"/>
    <lineage>
        <taxon>Bacteria</taxon>
        <taxon>Bacillati</taxon>
        <taxon>Actinomycetota</taxon>
        <taxon>Actinomycetes</taxon>
        <taxon>Streptosporangiales</taxon>
        <taxon>Streptosporangiaceae</taxon>
        <taxon>Sphaerimonospora</taxon>
    </lineage>
</organism>
<feature type="region of interest" description="Disordered" evidence="1">
    <location>
        <begin position="152"/>
        <end position="197"/>
    </location>
</feature>
<dbReference type="Proteomes" id="UP001589870">
    <property type="component" value="Unassembled WGS sequence"/>
</dbReference>
<accession>A0ABV6U7F9</accession>
<dbReference type="InterPro" id="IPR011990">
    <property type="entry name" value="TPR-like_helical_dom_sf"/>
</dbReference>
<sequence length="197" mass="21456">MALALRREIGDCLGEAISLNSLGLVDLRRRHLARAHDDLTQSADVLRSVDEPYWQSTVLVNLAETAFELGRLGEAADFAGRALDGFRRLGFPDGQGNALRILSMVRRESGRSDLALDHIEEAILAARTRQGAAGRRTSGRFPCLLPALGEHPATPSEAVTRSSLDHPGLQPARDEVAGRRFWPSRRRRAGSQLSSAA</sequence>
<evidence type="ECO:0000313" key="3">
    <source>
        <dbReference type="Proteomes" id="UP001589870"/>
    </source>
</evidence>
<evidence type="ECO:0000256" key="1">
    <source>
        <dbReference type="SAM" id="MobiDB-lite"/>
    </source>
</evidence>